<feature type="domain" description="GST C-terminal" evidence="2">
    <location>
        <begin position="81"/>
        <end position="212"/>
    </location>
</feature>
<gene>
    <name evidence="3" type="ORF">HOLleu_39324</name>
</gene>
<reference evidence="3" key="1">
    <citation type="submission" date="2021-10" db="EMBL/GenBank/DDBJ databases">
        <title>Tropical sea cucumber genome reveals ecological adaptation and Cuvierian tubules defense mechanism.</title>
        <authorList>
            <person name="Chen T."/>
        </authorList>
    </citation>
    <scope>NUCLEOTIDE SEQUENCE</scope>
    <source>
        <strain evidence="3">Nanhai2018</strain>
        <tissue evidence="3">Muscle</tissue>
    </source>
</reference>
<dbReference type="CDD" id="cd03192">
    <property type="entry name" value="GST_C_Sigma_like"/>
    <property type="match status" value="1"/>
</dbReference>
<dbReference type="PROSITE" id="PS50405">
    <property type="entry name" value="GST_CTER"/>
    <property type="match status" value="1"/>
</dbReference>
<dbReference type="PROSITE" id="PS50404">
    <property type="entry name" value="GST_NTER"/>
    <property type="match status" value="1"/>
</dbReference>
<evidence type="ECO:0000313" key="4">
    <source>
        <dbReference type="Proteomes" id="UP001152320"/>
    </source>
</evidence>
<dbReference type="FunFam" id="3.40.30.10:FF:000035">
    <property type="entry name" value="hematopoietic prostaglandin D synthase"/>
    <property type="match status" value="1"/>
</dbReference>
<dbReference type="InterPro" id="IPR010987">
    <property type="entry name" value="Glutathione-S-Trfase_C-like"/>
</dbReference>
<dbReference type="Pfam" id="PF14497">
    <property type="entry name" value="GST_C_3"/>
    <property type="match status" value="1"/>
</dbReference>
<dbReference type="EMBL" id="JAIZAY010000021">
    <property type="protein sequence ID" value="KAJ8021971.1"/>
    <property type="molecule type" value="Genomic_DNA"/>
</dbReference>
<keyword evidence="4" id="KW-1185">Reference proteome</keyword>
<organism evidence="3 4">
    <name type="scientific">Holothuria leucospilota</name>
    <name type="common">Black long sea cucumber</name>
    <name type="synonym">Mertensiothuria leucospilota</name>
    <dbReference type="NCBI Taxonomy" id="206669"/>
    <lineage>
        <taxon>Eukaryota</taxon>
        <taxon>Metazoa</taxon>
        <taxon>Echinodermata</taxon>
        <taxon>Eleutherozoa</taxon>
        <taxon>Echinozoa</taxon>
        <taxon>Holothuroidea</taxon>
        <taxon>Aspidochirotacea</taxon>
        <taxon>Aspidochirotida</taxon>
        <taxon>Holothuriidae</taxon>
        <taxon>Holothuria</taxon>
    </lineage>
</organism>
<dbReference type="InterPro" id="IPR004045">
    <property type="entry name" value="Glutathione_S-Trfase_N"/>
</dbReference>
<dbReference type="GO" id="GO:0004364">
    <property type="term" value="F:glutathione transferase activity"/>
    <property type="evidence" value="ECO:0007669"/>
    <property type="project" value="TreeGrafter"/>
</dbReference>
<evidence type="ECO:0000259" key="2">
    <source>
        <dbReference type="PROSITE" id="PS50405"/>
    </source>
</evidence>
<protein>
    <submittedName>
        <fullName evidence="3">Glutathione S-transferase 1</fullName>
    </submittedName>
</protein>
<accession>A0A9Q0YI80</accession>
<dbReference type="InterPro" id="IPR004046">
    <property type="entry name" value="GST_C"/>
</dbReference>
<dbReference type="CDD" id="cd03039">
    <property type="entry name" value="GST_N_Sigma_like"/>
    <property type="match status" value="1"/>
</dbReference>
<feature type="domain" description="GST N-terminal" evidence="1">
    <location>
        <begin position="2"/>
        <end position="79"/>
    </location>
</feature>
<dbReference type="Gene3D" id="3.40.30.10">
    <property type="entry name" value="Glutaredoxin"/>
    <property type="match status" value="1"/>
</dbReference>
<proteinExistence type="predicted"/>
<dbReference type="SUPFAM" id="SSF47616">
    <property type="entry name" value="GST C-terminal domain-like"/>
    <property type="match status" value="1"/>
</dbReference>
<dbReference type="PANTHER" id="PTHR11571:SF150">
    <property type="entry name" value="GLUTATHIONE S-TRANSFERASE"/>
    <property type="match status" value="1"/>
</dbReference>
<dbReference type="Gene3D" id="1.20.1050.10">
    <property type="match status" value="1"/>
</dbReference>
<dbReference type="SFLD" id="SFLDG00363">
    <property type="entry name" value="AMPS_(cytGST):_Alpha-__Mu-__Pi"/>
    <property type="match status" value="1"/>
</dbReference>
<dbReference type="GO" id="GO:0006749">
    <property type="term" value="P:glutathione metabolic process"/>
    <property type="evidence" value="ECO:0007669"/>
    <property type="project" value="TreeGrafter"/>
</dbReference>
<dbReference type="SFLD" id="SFLDS00019">
    <property type="entry name" value="Glutathione_Transferase_(cytos"/>
    <property type="match status" value="1"/>
</dbReference>
<sequence>MVVFKLTYFDVRGRAEPIRYLFALAGVEYEDKRLTSEEWKKLKPNTPFGGLPILEVDGKVLGQTQAICRHVAYMHGFFPENAWDRAQADAICEKQLEFMVAIQRAKFESDPAKKETMAKKLKEEDSKTHLTQLQNALKQNNGGKGWFIGNKISLADVQVFFVLHDQYPAFLGDAVGVVNYLDGFDLLKGFVVRFKAEPKVAEWLKKRPVNSF</sequence>
<dbReference type="SUPFAM" id="SSF52833">
    <property type="entry name" value="Thioredoxin-like"/>
    <property type="match status" value="1"/>
</dbReference>
<dbReference type="InterPro" id="IPR036249">
    <property type="entry name" value="Thioredoxin-like_sf"/>
</dbReference>
<dbReference type="Pfam" id="PF02798">
    <property type="entry name" value="GST_N"/>
    <property type="match status" value="1"/>
</dbReference>
<comment type="caution">
    <text evidence="3">The sequence shown here is derived from an EMBL/GenBank/DDBJ whole genome shotgun (WGS) entry which is preliminary data.</text>
</comment>
<dbReference type="FunFam" id="1.20.1050.10:FF:000030">
    <property type="entry name" value="Glutathione S-transferase S1"/>
    <property type="match status" value="1"/>
</dbReference>
<dbReference type="InterPro" id="IPR036282">
    <property type="entry name" value="Glutathione-S-Trfase_C_sf"/>
</dbReference>
<evidence type="ECO:0000259" key="1">
    <source>
        <dbReference type="PROSITE" id="PS50404"/>
    </source>
</evidence>
<dbReference type="OrthoDB" id="414243at2759"/>
<dbReference type="Proteomes" id="UP001152320">
    <property type="component" value="Chromosome 21"/>
</dbReference>
<evidence type="ECO:0000313" key="3">
    <source>
        <dbReference type="EMBL" id="KAJ8021971.1"/>
    </source>
</evidence>
<dbReference type="PANTHER" id="PTHR11571">
    <property type="entry name" value="GLUTATHIONE S-TRANSFERASE"/>
    <property type="match status" value="1"/>
</dbReference>
<dbReference type="AlphaFoldDB" id="A0A9Q0YI80"/>
<dbReference type="InterPro" id="IPR050213">
    <property type="entry name" value="GST_superfamily"/>
</dbReference>
<dbReference type="SFLD" id="SFLDG01205">
    <property type="entry name" value="AMPS.1"/>
    <property type="match status" value="1"/>
</dbReference>
<name>A0A9Q0YI80_HOLLE</name>
<dbReference type="InterPro" id="IPR040079">
    <property type="entry name" value="Glutathione_S-Trfase"/>
</dbReference>